<dbReference type="SUPFAM" id="SSF48670">
    <property type="entry name" value="Transducin (heterotrimeric G protein), gamma chain"/>
    <property type="match status" value="1"/>
</dbReference>
<evidence type="ECO:0000259" key="10">
    <source>
        <dbReference type="PROSITE" id="PS50058"/>
    </source>
</evidence>
<evidence type="ECO:0000256" key="6">
    <source>
        <dbReference type="ARBA" id="ARBA00023224"/>
    </source>
</evidence>
<evidence type="ECO:0000256" key="5">
    <source>
        <dbReference type="ARBA" id="ARBA00023136"/>
    </source>
</evidence>
<keyword evidence="6" id="KW-0807">Transducer</keyword>
<evidence type="ECO:0000313" key="11">
    <source>
        <dbReference type="EMBL" id="CAL4068009.1"/>
    </source>
</evidence>
<dbReference type="GO" id="GO:0031681">
    <property type="term" value="F:G-protein beta-subunit binding"/>
    <property type="evidence" value="ECO:0007669"/>
    <property type="project" value="InterPro"/>
</dbReference>
<keyword evidence="3" id="KW-1003">Cell membrane</keyword>
<dbReference type="Pfam" id="PF00631">
    <property type="entry name" value="G-gamma"/>
    <property type="match status" value="1"/>
</dbReference>
<comment type="subcellular location">
    <subcellularLocation>
        <location evidence="1">Cell membrane</location>
        <topology evidence="1">Lipid-anchor</topology>
        <orientation evidence="1">Cytoplasmic side</orientation>
    </subcellularLocation>
</comment>
<keyword evidence="8" id="KW-0636">Prenylation</keyword>
<sequence length="115" mass="13216">MSAVFSSGGRGARFSGIIKEGNRSEADRERAKQQVEEHPSTVSYWSNQELSNLQQQRMVVEQLRREASIKRQPISEVVEEIKQFIEAHEQEDYLLIGFTSQKANPFREKSSCDII</sequence>
<dbReference type="CDD" id="cd00068">
    <property type="entry name" value="GGL"/>
    <property type="match status" value="1"/>
</dbReference>
<protein>
    <recommendedName>
        <fullName evidence="10">G protein gamma domain-containing protein</fullName>
    </recommendedName>
</protein>
<comment type="caution">
    <text evidence="11">The sequence shown here is derived from an EMBL/GenBank/DDBJ whole genome shotgun (WGS) entry which is preliminary data.</text>
</comment>
<dbReference type="InterPro" id="IPR015898">
    <property type="entry name" value="G-protein_gamma-like_dom"/>
</dbReference>
<evidence type="ECO:0000256" key="7">
    <source>
        <dbReference type="ARBA" id="ARBA00023288"/>
    </source>
</evidence>
<dbReference type="EMBL" id="CAXKWB010002927">
    <property type="protein sequence ID" value="CAL4068009.1"/>
    <property type="molecule type" value="Genomic_DNA"/>
</dbReference>
<evidence type="ECO:0000256" key="9">
    <source>
        <dbReference type="SAM" id="MobiDB-lite"/>
    </source>
</evidence>
<keyword evidence="5" id="KW-0472">Membrane</keyword>
<reference evidence="11 12" key="1">
    <citation type="submission" date="2024-05" db="EMBL/GenBank/DDBJ databases">
        <authorList>
            <person name="Wallberg A."/>
        </authorList>
    </citation>
    <scope>NUCLEOTIDE SEQUENCE [LARGE SCALE GENOMIC DNA]</scope>
</reference>
<keyword evidence="7" id="KW-0449">Lipoprotein</keyword>
<keyword evidence="4" id="KW-0488">Methylation</keyword>
<dbReference type="SMART" id="SM00224">
    <property type="entry name" value="GGL"/>
    <property type="match status" value="1"/>
</dbReference>
<feature type="compositionally biased region" description="Basic and acidic residues" evidence="9">
    <location>
        <begin position="20"/>
        <end position="39"/>
    </location>
</feature>
<dbReference type="FunFam" id="4.10.260.10:FF:000001">
    <property type="entry name" value="Guanine nucleotide-binding protein subunit gamma"/>
    <property type="match status" value="1"/>
</dbReference>
<organism evidence="11 12">
    <name type="scientific">Meganyctiphanes norvegica</name>
    <name type="common">Northern krill</name>
    <name type="synonym">Thysanopoda norvegica</name>
    <dbReference type="NCBI Taxonomy" id="48144"/>
    <lineage>
        <taxon>Eukaryota</taxon>
        <taxon>Metazoa</taxon>
        <taxon>Ecdysozoa</taxon>
        <taxon>Arthropoda</taxon>
        <taxon>Crustacea</taxon>
        <taxon>Multicrustacea</taxon>
        <taxon>Malacostraca</taxon>
        <taxon>Eumalacostraca</taxon>
        <taxon>Eucarida</taxon>
        <taxon>Euphausiacea</taxon>
        <taxon>Euphausiidae</taxon>
        <taxon>Meganyctiphanes</taxon>
    </lineage>
</organism>
<dbReference type="PANTHER" id="PTHR13809">
    <property type="entry name" value="GUANINE NUCLEOTIDE-BINDING PROTEIN GAMMA SUBUNIT"/>
    <property type="match status" value="1"/>
</dbReference>
<name>A0AAV2Q063_MEGNR</name>
<dbReference type="Gene3D" id="4.10.260.10">
    <property type="entry name" value="Transducin (heterotrimeric G protein), gamma chain"/>
    <property type="match status" value="1"/>
</dbReference>
<dbReference type="SMART" id="SM01224">
    <property type="entry name" value="G_gamma"/>
    <property type="match status" value="1"/>
</dbReference>
<dbReference type="InterPro" id="IPR036284">
    <property type="entry name" value="GGL_sf"/>
</dbReference>
<evidence type="ECO:0000256" key="4">
    <source>
        <dbReference type="ARBA" id="ARBA00022481"/>
    </source>
</evidence>
<feature type="domain" description="G protein gamma" evidence="10">
    <location>
        <begin position="49"/>
        <end position="115"/>
    </location>
</feature>
<dbReference type="GO" id="GO:0005834">
    <property type="term" value="C:heterotrimeric G-protein complex"/>
    <property type="evidence" value="ECO:0007669"/>
    <property type="project" value="InterPro"/>
</dbReference>
<gene>
    <name evidence="11" type="ORF">MNOR_LOCUS6891</name>
</gene>
<comment type="similarity">
    <text evidence="2">Belongs to the G protein gamma family.</text>
</comment>
<evidence type="ECO:0000256" key="1">
    <source>
        <dbReference type="ARBA" id="ARBA00004342"/>
    </source>
</evidence>
<dbReference type="InterPro" id="IPR001770">
    <property type="entry name" value="G-protein_gamma"/>
</dbReference>
<proteinExistence type="inferred from homology"/>
<dbReference type="PROSITE" id="PS50058">
    <property type="entry name" value="G_PROTEIN_GAMMA"/>
    <property type="match status" value="1"/>
</dbReference>
<evidence type="ECO:0000313" key="12">
    <source>
        <dbReference type="Proteomes" id="UP001497623"/>
    </source>
</evidence>
<dbReference type="AlphaFoldDB" id="A0AAV2Q063"/>
<keyword evidence="12" id="KW-1185">Reference proteome</keyword>
<evidence type="ECO:0000256" key="3">
    <source>
        <dbReference type="ARBA" id="ARBA00022475"/>
    </source>
</evidence>
<accession>A0AAV2Q063</accession>
<evidence type="ECO:0000256" key="8">
    <source>
        <dbReference type="ARBA" id="ARBA00023289"/>
    </source>
</evidence>
<dbReference type="Proteomes" id="UP001497623">
    <property type="component" value="Unassembled WGS sequence"/>
</dbReference>
<feature type="region of interest" description="Disordered" evidence="9">
    <location>
        <begin position="1"/>
        <end position="41"/>
    </location>
</feature>
<dbReference type="GO" id="GO:0007186">
    <property type="term" value="P:G protein-coupled receptor signaling pathway"/>
    <property type="evidence" value="ECO:0007669"/>
    <property type="project" value="InterPro"/>
</dbReference>
<evidence type="ECO:0000256" key="2">
    <source>
        <dbReference type="ARBA" id="ARBA00007431"/>
    </source>
</evidence>